<organism evidence="3 5">
    <name type="scientific">Legionella cincinnatiensis</name>
    <dbReference type="NCBI Taxonomy" id="28085"/>
    <lineage>
        <taxon>Bacteria</taxon>
        <taxon>Pseudomonadati</taxon>
        <taxon>Pseudomonadota</taxon>
        <taxon>Gammaproteobacteria</taxon>
        <taxon>Legionellales</taxon>
        <taxon>Legionellaceae</taxon>
        <taxon>Legionella</taxon>
    </lineage>
</organism>
<gene>
    <name evidence="2" type="primary">sidG_2</name>
    <name evidence="2" type="ORF">Lcin_3037</name>
    <name evidence="3" type="ORF">NCTC12438_01352</name>
</gene>
<evidence type="ECO:0000256" key="1">
    <source>
        <dbReference type="SAM" id="Coils"/>
    </source>
</evidence>
<accession>A0A378IHN1</accession>
<sequence>MGIVESKKTSISENQGKGIVKVQTWGTSPDGGSGLMNFLSTQYRGENVGHASLEIRLPDSPENSELIKKYCYQDPEIPVERKMRKKDDGTEEAEYIVRFSFIPGKKSPFHLNFSYSDDTIYERAGHHTTERHYLEVSELEERRGSKRVISVFPACSLTEKGRALDFSTPQGQYILKVKEIENCNDLLETAKLLEKKYNALKENKKTVDLDHPSNKTILIAAKRLGIELPKGKFSLEELDNMLNVSEIKKNVQDKIAQLNKEKLVLMDKIDQREKKEENKQLVTALNDILKKLNDSNLDILPSEIEKLKIPEEIKNELLKLTELNELGQLKVKLENLREQCIKENERFSIESLTFFNNKDDYLCRGRPADGEIQLPLGAGENELNAAAMLEQMRKIVDSGYDYDLYTHNCSSTALSILKAGRDGAVSEVSPARGFTTTNPQTVYNEAIALRDKVCKVSAPQSLSNLDDFYASRTLGTKVIPRECSNVHEAILSFAVDNIFPEDEDITNKTFYVFSKSDRESILKHQDKLIPTDLLRDLWGIIPNRTLPLSKDGANNVVIDRNMTIGQLMQGLSILAQKNAETRLTKQDALIESNENDPYKILRDKIESEIMRLGNRTDQKSVKKTTDLTEAYINTVERLNSINPPLSNKERAALLFEELTPQLKVNTGFNFYEATSYAEVKKTAIELGVCEKTDYTNKFRNIVHEMREKCEQTKLEITEEQQSLFSPK</sequence>
<reference evidence="2 4" key="1">
    <citation type="submission" date="2015-11" db="EMBL/GenBank/DDBJ databases">
        <title>Genomic analysis of 38 Legionella species identifies large and diverse effector repertoires.</title>
        <authorList>
            <person name="Burstein D."/>
            <person name="Amaro F."/>
            <person name="Zusman T."/>
            <person name="Lifshitz Z."/>
            <person name="Cohen O."/>
            <person name="Gilbert J.A."/>
            <person name="Pupko T."/>
            <person name="Shuman H.A."/>
            <person name="Segal G."/>
        </authorList>
    </citation>
    <scope>NUCLEOTIDE SEQUENCE [LARGE SCALE GENOMIC DNA]</scope>
    <source>
        <strain evidence="2 4">CDC#72-OH-14</strain>
    </source>
</reference>
<keyword evidence="1" id="KW-0175">Coiled coil</keyword>
<evidence type="ECO:0000313" key="3">
    <source>
        <dbReference type="EMBL" id="STX34748.1"/>
    </source>
</evidence>
<dbReference type="Proteomes" id="UP000054854">
    <property type="component" value="Unassembled WGS sequence"/>
</dbReference>
<keyword evidence="4" id="KW-1185">Reference proteome</keyword>
<dbReference type="EMBL" id="LNXX01000047">
    <property type="protein sequence ID" value="KTC81967.1"/>
    <property type="molecule type" value="Genomic_DNA"/>
</dbReference>
<reference evidence="3 5" key="2">
    <citation type="submission" date="2018-06" db="EMBL/GenBank/DDBJ databases">
        <authorList>
            <consortium name="Pathogen Informatics"/>
            <person name="Doyle S."/>
        </authorList>
    </citation>
    <scope>NUCLEOTIDE SEQUENCE [LARGE SCALE GENOMIC DNA]</scope>
    <source>
        <strain evidence="3 5">NCTC12438</strain>
    </source>
</reference>
<evidence type="ECO:0000313" key="2">
    <source>
        <dbReference type="EMBL" id="KTC81967.1"/>
    </source>
</evidence>
<evidence type="ECO:0000313" key="5">
    <source>
        <dbReference type="Proteomes" id="UP000255316"/>
    </source>
</evidence>
<dbReference type="AlphaFoldDB" id="A0A378IHN1"/>
<protein>
    <submittedName>
        <fullName evidence="3">Protein SidG</fullName>
    </submittedName>
    <submittedName>
        <fullName evidence="2">SidG protein, substrate of the Dot/Icm system</fullName>
    </submittedName>
</protein>
<dbReference type="OrthoDB" id="5650877at2"/>
<feature type="coiled-coil region" evidence="1">
    <location>
        <begin position="319"/>
        <end position="346"/>
    </location>
</feature>
<feature type="coiled-coil region" evidence="1">
    <location>
        <begin position="183"/>
        <end position="210"/>
    </location>
</feature>
<dbReference type="Proteomes" id="UP000255316">
    <property type="component" value="Unassembled WGS sequence"/>
</dbReference>
<dbReference type="EMBL" id="UGNX01000001">
    <property type="protein sequence ID" value="STX34748.1"/>
    <property type="molecule type" value="Genomic_DNA"/>
</dbReference>
<proteinExistence type="predicted"/>
<evidence type="ECO:0000313" key="4">
    <source>
        <dbReference type="Proteomes" id="UP000054854"/>
    </source>
</evidence>
<name>A0A378IHN1_9GAMM</name>
<dbReference type="RefSeq" id="WP_058466143.1">
    <property type="nucleotide sequence ID" value="NZ_CAAAHQ010000028.1"/>
</dbReference>
<feature type="coiled-coil region" evidence="1">
    <location>
        <begin position="241"/>
        <end position="275"/>
    </location>
</feature>